<accession>A0A4V4JSK1</accession>
<evidence type="ECO:0000256" key="1">
    <source>
        <dbReference type="SAM" id="MobiDB-lite"/>
    </source>
</evidence>
<organism evidence="2 3">
    <name type="scientific">Aureobasidium pullulans</name>
    <name type="common">Black yeast</name>
    <name type="synonym">Pullularia pullulans</name>
    <dbReference type="NCBI Taxonomy" id="5580"/>
    <lineage>
        <taxon>Eukaryota</taxon>
        <taxon>Fungi</taxon>
        <taxon>Dikarya</taxon>
        <taxon>Ascomycota</taxon>
        <taxon>Pezizomycotina</taxon>
        <taxon>Dothideomycetes</taxon>
        <taxon>Dothideomycetidae</taxon>
        <taxon>Dothideales</taxon>
        <taxon>Saccotheciaceae</taxon>
        <taxon>Aureobasidium</taxon>
    </lineage>
</organism>
<name>A0A4V4JSK1_AURPU</name>
<dbReference type="EMBL" id="QZBD01000452">
    <property type="protein sequence ID" value="THY14063.1"/>
    <property type="molecule type" value="Genomic_DNA"/>
</dbReference>
<evidence type="ECO:0000313" key="2">
    <source>
        <dbReference type="EMBL" id="THY14063.1"/>
    </source>
</evidence>
<evidence type="ECO:0008006" key="4">
    <source>
        <dbReference type="Google" id="ProtNLM"/>
    </source>
</evidence>
<dbReference type="Proteomes" id="UP000306584">
    <property type="component" value="Unassembled WGS sequence"/>
</dbReference>
<dbReference type="AlphaFoldDB" id="A0A4V4JSK1"/>
<gene>
    <name evidence="2" type="ORF">D6D01_08198</name>
</gene>
<evidence type="ECO:0000313" key="3">
    <source>
        <dbReference type="Proteomes" id="UP000306584"/>
    </source>
</evidence>
<comment type="caution">
    <text evidence="2">The sequence shown here is derived from an EMBL/GenBank/DDBJ whole genome shotgun (WGS) entry which is preliminary data.</text>
</comment>
<proteinExistence type="predicted"/>
<sequence length="217" mass="24507">MPEPDTETTVYTSHNFSIDCGGVVHDPDKNLYLIVANRVGVSGDVSYSYELPKGQKTETEDLLITATRETRRETGVTTASIAPPPDLAEEDMDIDDDDEEIIPGEDMYTTESIAITHSLWDEGSYTIMYLIFWFALQADSKIFPCQTLQEFGASDIPSTTTRRGQQQRGKKRSPVWVTEDEALELLSKEDDKEVIKQMAGLLRVKASWAQLRDERDY</sequence>
<dbReference type="InterPro" id="IPR015797">
    <property type="entry name" value="NUDIX_hydrolase-like_dom_sf"/>
</dbReference>
<dbReference type="Gene3D" id="3.90.79.10">
    <property type="entry name" value="Nucleoside Triphosphate Pyrophosphohydrolase"/>
    <property type="match status" value="1"/>
</dbReference>
<protein>
    <recommendedName>
        <fullName evidence="4">Nudix hydrolase domain-containing protein</fullName>
    </recommendedName>
</protein>
<dbReference type="SUPFAM" id="SSF55811">
    <property type="entry name" value="Nudix"/>
    <property type="match status" value="1"/>
</dbReference>
<reference evidence="2 3" key="1">
    <citation type="submission" date="2018-10" db="EMBL/GenBank/DDBJ databases">
        <title>Fifty Aureobasidium pullulans genomes reveal a recombining polyextremotolerant generalist.</title>
        <authorList>
            <person name="Gostincar C."/>
            <person name="Turk M."/>
            <person name="Zajc J."/>
            <person name="Gunde-Cimerman N."/>
        </authorList>
    </citation>
    <scope>NUCLEOTIDE SEQUENCE [LARGE SCALE GENOMIC DNA]</scope>
    <source>
        <strain evidence="2 3">EXF-6604</strain>
    </source>
</reference>
<feature type="region of interest" description="Disordered" evidence="1">
    <location>
        <begin position="155"/>
        <end position="174"/>
    </location>
</feature>